<keyword evidence="5" id="KW-1133">Transmembrane helix</keyword>
<feature type="transmembrane region" description="Helical" evidence="5">
    <location>
        <begin position="7"/>
        <end position="26"/>
    </location>
</feature>
<keyword evidence="5" id="KW-0812">Transmembrane</keyword>
<comment type="similarity">
    <text evidence="2">Belongs to the methyl-accepting chemotaxis (MCP) protein family.</text>
</comment>
<evidence type="ECO:0000256" key="5">
    <source>
        <dbReference type="SAM" id="Phobius"/>
    </source>
</evidence>
<dbReference type="PRINTS" id="PR00260">
    <property type="entry name" value="CHEMTRNSDUCR"/>
</dbReference>
<feature type="domain" description="Methyl-accepting transducer" evidence="6">
    <location>
        <begin position="474"/>
        <end position="593"/>
    </location>
</feature>
<dbReference type="AlphaFoldDB" id="A0A7J0BPT1"/>
<feature type="compositionally biased region" description="Low complexity" evidence="4">
    <location>
        <begin position="706"/>
        <end position="721"/>
    </location>
</feature>
<protein>
    <recommendedName>
        <fullName evidence="6">Methyl-accepting transducer domain-containing protein</fullName>
    </recommendedName>
</protein>
<keyword evidence="3" id="KW-0807">Transducer</keyword>
<sequence length="782" mass="83479">MRIGSRIFWGFGLMFALLAVLAVMGWEGHRRLTEAQSVLERRASLESDIRSMQTGAQAVMLDPKPGALDAVLSRSGMLDQALSQFKLYVEHDMLVRLDRAMRANIEFRGAMEKWQAVADARAARAQEAESAAAEYARLLEEMGGGRSAMPSMADAFSISEPAGGLEELRLLNVALREYYESRLLLRQWQDSGDVRTLEEVRSRMGASMTAVSGLRSRMPSITDRDRADTLLAHGRDYLAALGGLEDSAAAMNEVRATLASAVADMRAPLNMLSDRYLAAIDYVRDIGMLAVGGTLALAFVVSLIFGLSISGAVRRRNMAVASALQAIAEGKPPVDKDGRAGTGRLPEEMAALMDAVYKAVRAGGGLTEQVQAVAQGKLDVRLAVRAEDDVLGAALSQLVEGERVVRDVLAGRSQGDYRLPVVVRSRGDELMAALAAQGQFVCARIAAARTSASLLKEHAGRAMESLKALEGSLVSDVAQRSTAVQQQVSEMYPRMEAVFAAVKDVDRVVRSVAQEAQRMRELSGRVDGGLRALTGKASFLEDVARQVEALAINVNIEMARAGDDGRGLQAIGTEMRSVVERCREHAADMHELMYSGRRASDDLEDAARNLLEDLEVAARGVAEGLGVLGPEVARLRDMPRQARAVVSGGAADAAPDREAQVRRLTAGLGKAFSGLVMELNSLRAVLDSFKTPEDPGSEREQGRGGVAAEAGRSAARAGSVVPAGKTLPPLQVGAGGMPELWGADNGQPVPAGEAAVQPGRKGKELPAMPELHMEPSGKKGRQ</sequence>
<gene>
    <name evidence="7" type="ORF">DSM19430T_03430</name>
</gene>
<dbReference type="GO" id="GO:0007165">
    <property type="term" value="P:signal transduction"/>
    <property type="evidence" value="ECO:0007669"/>
    <property type="project" value="UniProtKB-KW"/>
</dbReference>
<evidence type="ECO:0000259" key="6">
    <source>
        <dbReference type="PROSITE" id="PS50111"/>
    </source>
</evidence>
<reference evidence="7 8" key="1">
    <citation type="submission" date="2020-05" db="EMBL/GenBank/DDBJ databases">
        <title>Draft genome sequence of Desulfovibrio psychrotolerans JS1T.</title>
        <authorList>
            <person name="Ueno A."/>
            <person name="Tamazawa S."/>
            <person name="Tamamura S."/>
            <person name="Murakami T."/>
            <person name="Kiyama T."/>
            <person name="Inomata H."/>
            <person name="Amano Y."/>
            <person name="Miyakawa K."/>
            <person name="Tamaki H."/>
            <person name="Naganuma T."/>
            <person name="Kaneko K."/>
        </authorList>
    </citation>
    <scope>NUCLEOTIDE SEQUENCE [LARGE SCALE GENOMIC DNA]</scope>
    <source>
        <strain evidence="7 8">JS1</strain>
    </source>
</reference>
<dbReference type="RefSeq" id="WP_174408355.1">
    <property type="nucleotide sequence ID" value="NZ_BLVP01000001.1"/>
</dbReference>
<feature type="compositionally biased region" description="Basic and acidic residues" evidence="4">
    <location>
        <begin position="771"/>
        <end position="782"/>
    </location>
</feature>
<evidence type="ECO:0000313" key="7">
    <source>
        <dbReference type="EMBL" id="GFM35659.1"/>
    </source>
</evidence>
<accession>A0A7J0BPT1</accession>
<keyword evidence="5" id="KW-0472">Membrane</keyword>
<keyword evidence="1" id="KW-0145">Chemotaxis</keyword>
<comment type="caution">
    <text evidence="7">The sequence shown here is derived from an EMBL/GenBank/DDBJ whole genome shotgun (WGS) entry which is preliminary data.</text>
</comment>
<keyword evidence="8" id="KW-1185">Reference proteome</keyword>
<feature type="transmembrane region" description="Helical" evidence="5">
    <location>
        <begin position="286"/>
        <end position="309"/>
    </location>
</feature>
<dbReference type="InterPro" id="IPR004089">
    <property type="entry name" value="MCPsignal_dom"/>
</dbReference>
<dbReference type="InterPro" id="IPR004090">
    <property type="entry name" value="Chemotax_Me-accpt_rcpt"/>
</dbReference>
<evidence type="ECO:0000256" key="1">
    <source>
        <dbReference type="ARBA" id="ARBA00022500"/>
    </source>
</evidence>
<feature type="region of interest" description="Disordered" evidence="4">
    <location>
        <begin position="689"/>
        <end position="782"/>
    </location>
</feature>
<dbReference type="SUPFAM" id="SSF58104">
    <property type="entry name" value="Methyl-accepting chemotaxis protein (MCP) signaling domain"/>
    <property type="match status" value="1"/>
</dbReference>
<dbReference type="InterPro" id="IPR051310">
    <property type="entry name" value="MCP_chemotaxis"/>
</dbReference>
<dbReference type="EMBL" id="BLVP01000001">
    <property type="protein sequence ID" value="GFM35659.1"/>
    <property type="molecule type" value="Genomic_DNA"/>
</dbReference>
<evidence type="ECO:0000256" key="3">
    <source>
        <dbReference type="PROSITE-ProRule" id="PRU00284"/>
    </source>
</evidence>
<dbReference type="GO" id="GO:0004888">
    <property type="term" value="F:transmembrane signaling receptor activity"/>
    <property type="evidence" value="ECO:0007669"/>
    <property type="project" value="InterPro"/>
</dbReference>
<dbReference type="PANTHER" id="PTHR43531:SF11">
    <property type="entry name" value="METHYL-ACCEPTING CHEMOTAXIS PROTEIN 3"/>
    <property type="match status" value="1"/>
</dbReference>
<feature type="compositionally biased region" description="Basic and acidic residues" evidence="4">
    <location>
        <begin position="690"/>
        <end position="702"/>
    </location>
</feature>
<name>A0A7J0BPT1_9BACT</name>
<evidence type="ECO:0000256" key="4">
    <source>
        <dbReference type="SAM" id="MobiDB-lite"/>
    </source>
</evidence>
<evidence type="ECO:0000256" key="2">
    <source>
        <dbReference type="ARBA" id="ARBA00029447"/>
    </source>
</evidence>
<dbReference type="Gene3D" id="1.10.287.950">
    <property type="entry name" value="Methyl-accepting chemotaxis protein"/>
    <property type="match status" value="1"/>
</dbReference>
<dbReference type="PANTHER" id="PTHR43531">
    <property type="entry name" value="PROTEIN ICFG"/>
    <property type="match status" value="1"/>
</dbReference>
<dbReference type="GO" id="GO:0006935">
    <property type="term" value="P:chemotaxis"/>
    <property type="evidence" value="ECO:0007669"/>
    <property type="project" value="UniProtKB-KW"/>
</dbReference>
<dbReference type="PROSITE" id="PS50111">
    <property type="entry name" value="CHEMOTAXIS_TRANSDUC_2"/>
    <property type="match status" value="1"/>
</dbReference>
<evidence type="ECO:0000313" key="8">
    <source>
        <dbReference type="Proteomes" id="UP000503820"/>
    </source>
</evidence>
<dbReference type="Proteomes" id="UP000503820">
    <property type="component" value="Unassembled WGS sequence"/>
</dbReference>
<organism evidence="7 8">
    <name type="scientific">Desulfovibrio psychrotolerans</name>
    <dbReference type="NCBI Taxonomy" id="415242"/>
    <lineage>
        <taxon>Bacteria</taxon>
        <taxon>Pseudomonadati</taxon>
        <taxon>Thermodesulfobacteriota</taxon>
        <taxon>Desulfovibrionia</taxon>
        <taxon>Desulfovibrionales</taxon>
        <taxon>Desulfovibrionaceae</taxon>
        <taxon>Desulfovibrio</taxon>
    </lineage>
</organism>
<proteinExistence type="inferred from homology"/>
<dbReference type="GO" id="GO:0005886">
    <property type="term" value="C:plasma membrane"/>
    <property type="evidence" value="ECO:0007669"/>
    <property type="project" value="TreeGrafter"/>
</dbReference>